<sequence length="81" mass="8787">MGKLISVLIGVVVAVVVVFGFTWYRYVTNTASPYDEVGIELNSRMPVPLRDWGCAQLKAHFAGALPPYGCQSADGKAWAVQ</sequence>
<keyword evidence="2" id="KW-1185">Reference proteome</keyword>
<dbReference type="Proteomes" id="UP000196655">
    <property type="component" value="Unassembled WGS sequence"/>
</dbReference>
<name>A0A211ZHL5_9PROT</name>
<comment type="caution">
    <text evidence="1">The sequence shown here is derived from an EMBL/GenBank/DDBJ whole genome shotgun (WGS) entry which is preliminary data.</text>
</comment>
<evidence type="ECO:0000313" key="1">
    <source>
        <dbReference type="EMBL" id="OWJ64745.1"/>
    </source>
</evidence>
<dbReference type="EMBL" id="NHON01000050">
    <property type="protein sequence ID" value="OWJ64745.1"/>
    <property type="molecule type" value="Genomic_DNA"/>
</dbReference>
<reference evidence="2" key="1">
    <citation type="submission" date="2017-05" db="EMBL/GenBank/DDBJ databases">
        <authorList>
            <person name="Macchi M."/>
            <person name="Festa S."/>
            <person name="Coppotelli B.M."/>
            <person name="Morelli I.S."/>
        </authorList>
    </citation>
    <scope>NUCLEOTIDE SEQUENCE [LARGE SCALE GENOMIC DNA]</scope>
    <source>
        <strain evidence="2">I</strain>
    </source>
</reference>
<proteinExistence type="predicted"/>
<gene>
    <name evidence="1" type="ORF">BWR60_22920</name>
</gene>
<evidence type="ECO:0008006" key="3">
    <source>
        <dbReference type="Google" id="ProtNLM"/>
    </source>
</evidence>
<dbReference type="OrthoDB" id="8478544at2"/>
<dbReference type="STRING" id="1122125.GCA_000423185_00384"/>
<dbReference type="AlphaFoldDB" id="A0A211ZHL5"/>
<accession>A0A211ZHL5</accession>
<protein>
    <recommendedName>
        <fullName evidence="3">Extensin</fullName>
    </recommendedName>
</protein>
<organism evidence="1 2">
    <name type="scientific">Inquilinus limosus</name>
    <dbReference type="NCBI Taxonomy" id="171674"/>
    <lineage>
        <taxon>Bacteria</taxon>
        <taxon>Pseudomonadati</taxon>
        <taxon>Pseudomonadota</taxon>
        <taxon>Alphaproteobacteria</taxon>
        <taxon>Rhodospirillales</taxon>
        <taxon>Rhodospirillaceae</taxon>
        <taxon>Inquilinus</taxon>
    </lineage>
</organism>
<evidence type="ECO:0000313" key="2">
    <source>
        <dbReference type="Proteomes" id="UP000196655"/>
    </source>
</evidence>
<dbReference type="RefSeq" id="WP_088153349.1">
    <property type="nucleotide sequence ID" value="NZ_NHON01000050.1"/>
</dbReference>